<dbReference type="EC" id="2.4.-.-" evidence="5"/>
<dbReference type="InterPro" id="IPR001173">
    <property type="entry name" value="Glyco_trans_2-like"/>
</dbReference>
<dbReference type="Gene3D" id="3.90.550.10">
    <property type="entry name" value="Spore Coat Polysaccharide Biosynthesis Protein SpsA, Chain A"/>
    <property type="match status" value="1"/>
</dbReference>
<evidence type="ECO:0000256" key="3">
    <source>
        <dbReference type="ARBA" id="ARBA00022679"/>
    </source>
</evidence>
<dbReference type="InterPro" id="IPR029044">
    <property type="entry name" value="Nucleotide-diphossugar_trans"/>
</dbReference>
<evidence type="ECO:0000259" key="4">
    <source>
        <dbReference type="Pfam" id="PF00535"/>
    </source>
</evidence>
<organism evidence="5 6">
    <name type="scientific">Pedobacter alpinus</name>
    <dbReference type="NCBI Taxonomy" id="1590643"/>
    <lineage>
        <taxon>Bacteria</taxon>
        <taxon>Pseudomonadati</taxon>
        <taxon>Bacteroidota</taxon>
        <taxon>Sphingobacteriia</taxon>
        <taxon>Sphingobacteriales</taxon>
        <taxon>Sphingobacteriaceae</taxon>
        <taxon>Pedobacter</taxon>
    </lineage>
</organism>
<sequence>MDNPSVAVVILNWNGKSFLEQFLPSVFNTLYPNLQIIVGDNNSTDDSIAFLQENFPLVKVIKNQENYGFAGGYNKVLAQVEADYFVLLNSDVEVSNVWIKPVIDLMESDPLIAIAQPKVKSAINRDEFEYAGAAGGYLDTLMYPFCRGRIFDSLEKDNNQYNYNSEIFWASGCALFIKAAVWKRVNGLDENFFAHMEEIDLCWRVKNLGYKIMYCSNSTVYHVGGGTLNVESPFKTYLNFRNNYYLIKKNLPPAKAYLVITLRFWLDFLALIKFVFAGKFKNAAAISKAHRNVIIDFYKGKVKYNTDISKNPNKVGLYSKSVVWDYFVLKNKTFKNLRH</sequence>
<dbReference type="PANTHER" id="PTHR43179">
    <property type="entry name" value="RHAMNOSYLTRANSFERASE WBBL"/>
    <property type="match status" value="1"/>
</dbReference>
<keyword evidence="6" id="KW-1185">Reference proteome</keyword>
<evidence type="ECO:0000313" key="5">
    <source>
        <dbReference type="EMBL" id="MFD2733357.1"/>
    </source>
</evidence>
<dbReference type="SUPFAM" id="SSF53448">
    <property type="entry name" value="Nucleotide-diphospho-sugar transferases"/>
    <property type="match status" value="1"/>
</dbReference>
<dbReference type="EMBL" id="JBHULV010000052">
    <property type="protein sequence ID" value="MFD2733357.1"/>
    <property type="molecule type" value="Genomic_DNA"/>
</dbReference>
<feature type="domain" description="Glycosyltransferase 2-like" evidence="4">
    <location>
        <begin position="8"/>
        <end position="182"/>
    </location>
</feature>
<comment type="caution">
    <text evidence="5">The sequence shown here is derived from an EMBL/GenBank/DDBJ whole genome shotgun (WGS) entry which is preliminary data.</text>
</comment>
<evidence type="ECO:0000313" key="6">
    <source>
        <dbReference type="Proteomes" id="UP001597546"/>
    </source>
</evidence>
<dbReference type="CDD" id="cd04186">
    <property type="entry name" value="GT_2_like_c"/>
    <property type="match status" value="1"/>
</dbReference>
<reference evidence="6" key="1">
    <citation type="journal article" date="2019" name="Int. J. Syst. Evol. Microbiol.">
        <title>The Global Catalogue of Microorganisms (GCM) 10K type strain sequencing project: providing services to taxonomists for standard genome sequencing and annotation.</title>
        <authorList>
            <consortium name="The Broad Institute Genomics Platform"/>
            <consortium name="The Broad Institute Genome Sequencing Center for Infectious Disease"/>
            <person name="Wu L."/>
            <person name="Ma J."/>
        </authorList>
    </citation>
    <scope>NUCLEOTIDE SEQUENCE [LARGE SCALE GENOMIC DNA]</scope>
    <source>
        <strain evidence="6">KCTC 42456</strain>
    </source>
</reference>
<dbReference type="Pfam" id="PF00535">
    <property type="entry name" value="Glycos_transf_2"/>
    <property type="match status" value="1"/>
</dbReference>
<dbReference type="Proteomes" id="UP001597546">
    <property type="component" value="Unassembled WGS sequence"/>
</dbReference>
<name>A0ABW5TVQ3_9SPHI</name>
<comment type="similarity">
    <text evidence="1">Belongs to the glycosyltransferase 2 family.</text>
</comment>
<evidence type="ECO:0000256" key="1">
    <source>
        <dbReference type="ARBA" id="ARBA00006739"/>
    </source>
</evidence>
<keyword evidence="3 5" id="KW-0808">Transferase</keyword>
<protein>
    <submittedName>
        <fullName evidence="5">Glycosyltransferase family 2 protein</fullName>
        <ecNumber evidence="5">2.4.-.-</ecNumber>
    </submittedName>
</protein>
<dbReference type="PANTHER" id="PTHR43179:SF12">
    <property type="entry name" value="GALACTOFURANOSYLTRANSFERASE GLFT2"/>
    <property type="match status" value="1"/>
</dbReference>
<dbReference type="RefSeq" id="WP_379046393.1">
    <property type="nucleotide sequence ID" value="NZ_JBHSKW010000058.1"/>
</dbReference>
<accession>A0ABW5TVQ3</accession>
<proteinExistence type="inferred from homology"/>
<keyword evidence="2 5" id="KW-0328">Glycosyltransferase</keyword>
<evidence type="ECO:0000256" key="2">
    <source>
        <dbReference type="ARBA" id="ARBA00022676"/>
    </source>
</evidence>
<dbReference type="GO" id="GO:0016757">
    <property type="term" value="F:glycosyltransferase activity"/>
    <property type="evidence" value="ECO:0007669"/>
    <property type="project" value="UniProtKB-KW"/>
</dbReference>
<gene>
    <name evidence="5" type="ORF">ACFSSE_16725</name>
</gene>